<dbReference type="AlphaFoldDB" id="A0A0D6P9X1"/>
<dbReference type="Pfam" id="PF00378">
    <property type="entry name" value="ECH_1"/>
    <property type="match status" value="1"/>
</dbReference>
<name>A0A0D6P9X1_9PROT</name>
<dbReference type="InterPro" id="IPR001753">
    <property type="entry name" value="Enoyl-CoA_hydra/iso"/>
</dbReference>
<gene>
    <name evidence="3" type="ORF">Asru_0567_03</name>
</gene>
<keyword evidence="1" id="KW-0443">Lipid metabolism</keyword>
<dbReference type="EMBL" id="BANB01000567">
    <property type="protein sequence ID" value="GAN78003.1"/>
    <property type="molecule type" value="Genomic_DNA"/>
</dbReference>
<dbReference type="Gene3D" id="3.90.226.10">
    <property type="entry name" value="2-enoyl-CoA Hydratase, Chain A, domain 1"/>
    <property type="match status" value="1"/>
</dbReference>
<accession>A0A0D6P9X1</accession>
<proteinExistence type="predicted"/>
<evidence type="ECO:0000313" key="3">
    <source>
        <dbReference type="EMBL" id="GAN78003.1"/>
    </source>
</evidence>
<comment type="caution">
    <text evidence="3">The sequence shown here is derived from an EMBL/GenBank/DDBJ whole genome shotgun (WGS) entry which is preliminary data.</text>
</comment>
<organism evidence="3 4">
    <name type="scientific">Acidisphaera rubrifaciens HS-AP3</name>
    <dbReference type="NCBI Taxonomy" id="1231350"/>
    <lineage>
        <taxon>Bacteria</taxon>
        <taxon>Pseudomonadati</taxon>
        <taxon>Pseudomonadota</taxon>
        <taxon>Alphaproteobacteria</taxon>
        <taxon>Acetobacterales</taxon>
        <taxon>Acetobacteraceae</taxon>
        <taxon>Acidisphaera</taxon>
    </lineage>
</organism>
<evidence type="ECO:0000313" key="4">
    <source>
        <dbReference type="Proteomes" id="UP000032680"/>
    </source>
</evidence>
<dbReference type="SUPFAM" id="SSF52096">
    <property type="entry name" value="ClpP/crotonase"/>
    <property type="match status" value="1"/>
</dbReference>
<dbReference type="Proteomes" id="UP000032680">
    <property type="component" value="Unassembled WGS sequence"/>
</dbReference>
<dbReference type="GO" id="GO:0006635">
    <property type="term" value="P:fatty acid beta-oxidation"/>
    <property type="evidence" value="ECO:0007669"/>
    <property type="project" value="TreeGrafter"/>
</dbReference>
<dbReference type="PANTHER" id="PTHR11941">
    <property type="entry name" value="ENOYL-COA HYDRATASE-RELATED"/>
    <property type="match status" value="1"/>
</dbReference>
<dbReference type="GO" id="GO:0016829">
    <property type="term" value="F:lyase activity"/>
    <property type="evidence" value="ECO:0007669"/>
    <property type="project" value="UniProtKB-KW"/>
</dbReference>
<dbReference type="CDD" id="cd06558">
    <property type="entry name" value="crotonase-like"/>
    <property type="match status" value="1"/>
</dbReference>
<keyword evidence="2" id="KW-0456">Lyase</keyword>
<dbReference type="InterPro" id="IPR029045">
    <property type="entry name" value="ClpP/crotonase-like_dom_sf"/>
</dbReference>
<evidence type="ECO:0000256" key="1">
    <source>
        <dbReference type="ARBA" id="ARBA00023098"/>
    </source>
</evidence>
<sequence length="292" mass="29295">MGGVTHAVGADGVGILTVDLPQGLDALDAATSGTVAAAIDALLGDQAVRGIVIHFPTASEQAGGADAGAVAAELRAVTDAAARRKAALARVSVLQSALRRLETGGKPAAAAIGASLSGGAFEVALACHRRVVADDAALRLGMPRVSEARIPSGGATQRLVRMAGAIAALKLLHGGSLTAADAQAAKLVDEIVPADAVLARATAWVQSAGAEAAVRAWDTKTFRLPGADPRTHHGGGQFAVANALQRKATGGRSPAADAVQQLAYQACLVPMDVGLRLESKYAARLLIDAAAH</sequence>
<reference evidence="3 4" key="1">
    <citation type="submission" date="2012-11" db="EMBL/GenBank/DDBJ databases">
        <title>Whole genome sequence of Acidisphaera rubrifaciens HS-AP3.</title>
        <authorList>
            <person name="Azuma Y."/>
            <person name="Higashiura N."/>
            <person name="Hirakawa H."/>
            <person name="Matsushita K."/>
        </authorList>
    </citation>
    <scope>NUCLEOTIDE SEQUENCE [LARGE SCALE GENOMIC DNA]</scope>
    <source>
        <strain evidence="3 4">HS-AP3</strain>
    </source>
</reference>
<keyword evidence="4" id="KW-1185">Reference proteome</keyword>
<evidence type="ECO:0000256" key="2">
    <source>
        <dbReference type="ARBA" id="ARBA00023239"/>
    </source>
</evidence>
<dbReference type="PANTHER" id="PTHR11941:SF169">
    <property type="entry name" value="(7AS)-7A-METHYL-1,5-DIOXO-2,3,5,6,7,7A-HEXAHYDRO-1H-INDENE-CARBOXYL-COA HYDROLASE"/>
    <property type="match status" value="1"/>
</dbReference>
<protein>
    <submittedName>
        <fullName evidence="3">3-hydroxyacyl-CoA dehydrogenase</fullName>
    </submittedName>
</protein>